<dbReference type="RefSeq" id="WP_174716687.1">
    <property type="nucleotide sequence ID" value="NZ_CP054569.1"/>
</dbReference>
<feature type="transmembrane region" description="Helical" evidence="1">
    <location>
        <begin position="12"/>
        <end position="31"/>
    </location>
</feature>
<protein>
    <submittedName>
        <fullName evidence="2">Pilus assembly protein</fullName>
    </submittedName>
</protein>
<keyword evidence="1" id="KW-0812">Transmembrane</keyword>
<sequence length="204" mass="21883">MSPLASRQRGQAVVEALLMLPLLAVLAWAVARIGGLQFSAQEMAQASRKAVMAAALGQPLEDLAAMKTGTTLAVGARPLAGVAPPRVSALQDAWFGAGLRLLSAEAGVARQAGPEPLRVTRRTHVAGGAGHAFGDADAQRRIAQAREPWRRAEADSLAQARRLDRLIDRLDGPWRRPRLSLDWLSAWKDVVPADRLGARGEQRK</sequence>
<keyword evidence="1" id="KW-0472">Membrane</keyword>
<evidence type="ECO:0000313" key="3">
    <source>
        <dbReference type="Proteomes" id="UP000509782"/>
    </source>
</evidence>
<name>A0A6N0JMZ4_ACHDE</name>
<keyword evidence="1" id="KW-1133">Transmembrane helix</keyword>
<dbReference type="AlphaFoldDB" id="A0A6N0JMZ4"/>
<dbReference type="Proteomes" id="UP000509782">
    <property type="component" value="Chromosome"/>
</dbReference>
<evidence type="ECO:0000256" key="1">
    <source>
        <dbReference type="SAM" id="Phobius"/>
    </source>
</evidence>
<gene>
    <name evidence="2" type="ORF">FOC81_17815</name>
</gene>
<accession>A0A6N0JMZ4</accession>
<organism evidence="2 3">
    <name type="scientific">Achromobacter denitrificans</name>
    <name type="common">Alcaligenes denitrificans</name>
    <dbReference type="NCBI Taxonomy" id="32002"/>
    <lineage>
        <taxon>Bacteria</taxon>
        <taxon>Pseudomonadati</taxon>
        <taxon>Pseudomonadota</taxon>
        <taxon>Betaproteobacteria</taxon>
        <taxon>Burkholderiales</taxon>
        <taxon>Alcaligenaceae</taxon>
        <taxon>Achromobacter</taxon>
    </lineage>
</organism>
<evidence type="ECO:0000313" key="2">
    <source>
        <dbReference type="EMBL" id="QKQ48449.1"/>
    </source>
</evidence>
<reference evidence="2 3" key="1">
    <citation type="submission" date="2020-05" db="EMBL/GenBank/DDBJ databases">
        <title>FDA dAtabase for Regulatory Grade micrObial Sequences (FDA-ARGOS): Supporting development and validation of Infectious Disease Dx tests.</title>
        <authorList>
            <person name="Sproer C."/>
            <person name="Gronow S."/>
            <person name="Severitt S."/>
            <person name="Schroder I."/>
            <person name="Tallon L."/>
            <person name="Sadzewicz L."/>
            <person name="Zhao X."/>
            <person name="Vavikolanu K."/>
            <person name="Mehta A."/>
            <person name="Aluvathingal J."/>
            <person name="Nadendla S."/>
            <person name="Myers T."/>
            <person name="Yan Y."/>
            <person name="Sichtig H."/>
        </authorList>
    </citation>
    <scope>NUCLEOTIDE SEQUENCE [LARGE SCALE GENOMIC DNA]</scope>
    <source>
        <strain evidence="2 3">FDAARGOS_787</strain>
    </source>
</reference>
<dbReference type="EMBL" id="CP054569">
    <property type="protein sequence ID" value="QKQ48449.1"/>
    <property type="molecule type" value="Genomic_DNA"/>
</dbReference>
<proteinExistence type="predicted"/>